<reference evidence="1" key="1">
    <citation type="submission" date="2022-04" db="EMBL/GenBank/DDBJ databases">
        <title>Chromosome-scale genome assembly of Holotrichia oblita Faldermann.</title>
        <authorList>
            <person name="Rongchong L."/>
        </authorList>
    </citation>
    <scope>NUCLEOTIDE SEQUENCE</scope>
    <source>
        <strain evidence="1">81SQS9</strain>
    </source>
</reference>
<sequence>MDRTMYGKVVPGTLHPYQCTLKCGTLPGCKSVLIINTIRCTPGNDSLHSCMEVCFVQTARYLNNIPQQLDFFVSTGDPKKLRRYEKIPIYVVEYHHEVLPFIYRAIGSRHLPLEGIRFVHFDSHPDMLIPKDMPAEFVWDKEKLFETVSIENWMMPAAYVGHFKHITWVKPFWADQIANGNYNFLIGKHSSSGSIRVNSLENYFITECIVSREEELSNVKEISLQVLTLGKDDNFDEIFKIMKTDFKDDIYILDIDLDFFSTSNPFKAMYNKANMYEELKKIYYFKFPKSKNINEIMSAVSEREQQLEELQGLFTYLQKFRKLPEIDNPTDNYKKVKSLQDKLLQHYSDEQIDFELVHDAGCTHDETELPHHVSSVEELEMMFDSFKNYLEILPLPPVLITISRSTEDDYTPQEDVDMIQEHVIKILQDKFNCDVPVLDYVENDAENVSKETPVD</sequence>
<gene>
    <name evidence="1" type="ORF">MML48_5g00020332</name>
</gene>
<accession>A0ACB9T4Y7</accession>
<comment type="caution">
    <text evidence="1">The sequence shown here is derived from an EMBL/GenBank/DDBJ whole genome shotgun (WGS) entry which is preliminary data.</text>
</comment>
<name>A0ACB9T4Y7_HOLOL</name>
<dbReference type="EMBL" id="CM043019">
    <property type="protein sequence ID" value="KAI4461852.1"/>
    <property type="molecule type" value="Genomic_DNA"/>
</dbReference>
<dbReference type="Proteomes" id="UP001056778">
    <property type="component" value="Chromosome 5"/>
</dbReference>
<keyword evidence="2" id="KW-1185">Reference proteome</keyword>
<evidence type="ECO:0000313" key="2">
    <source>
        <dbReference type="Proteomes" id="UP001056778"/>
    </source>
</evidence>
<proteinExistence type="predicted"/>
<evidence type="ECO:0000313" key="1">
    <source>
        <dbReference type="EMBL" id="KAI4461852.1"/>
    </source>
</evidence>
<organism evidence="1 2">
    <name type="scientific">Holotrichia oblita</name>
    <name type="common">Chafer beetle</name>
    <dbReference type="NCBI Taxonomy" id="644536"/>
    <lineage>
        <taxon>Eukaryota</taxon>
        <taxon>Metazoa</taxon>
        <taxon>Ecdysozoa</taxon>
        <taxon>Arthropoda</taxon>
        <taxon>Hexapoda</taxon>
        <taxon>Insecta</taxon>
        <taxon>Pterygota</taxon>
        <taxon>Neoptera</taxon>
        <taxon>Endopterygota</taxon>
        <taxon>Coleoptera</taxon>
        <taxon>Polyphaga</taxon>
        <taxon>Scarabaeiformia</taxon>
        <taxon>Scarabaeidae</taxon>
        <taxon>Melolonthinae</taxon>
        <taxon>Holotrichia</taxon>
    </lineage>
</organism>
<protein>
    <submittedName>
        <fullName evidence="1">Misexpression suppressor of ras 6</fullName>
    </submittedName>
</protein>